<feature type="transmembrane region" description="Helical" evidence="9">
    <location>
        <begin position="357"/>
        <end position="377"/>
    </location>
</feature>
<comment type="caution">
    <text evidence="11">The sequence shown here is derived from an EMBL/GenBank/DDBJ whole genome shotgun (WGS) entry which is preliminary data.</text>
</comment>
<comment type="function">
    <text evidence="1">Resistance to tetracycline by an active tetracycline efflux. This is an energy-dependent process that decreases the accumulation of the antibiotic in whole cells. This protein functions as a metal-tetracycline/H(+) antiporter.</text>
</comment>
<evidence type="ECO:0000256" key="3">
    <source>
        <dbReference type="ARBA" id="ARBA00007520"/>
    </source>
</evidence>
<dbReference type="InterPro" id="IPR001958">
    <property type="entry name" value="Tet-R_TetA/multi-R_MdtG-like"/>
</dbReference>
<comment type="similarity">
    <text evidence="3">Belongs to the major facilitator superfamily. TCR/Tet family.</text>
</comment>
<dbReference type="Gene3D" id="1.20.1250.20">
    <property type="entry name" value="MFS general substrate transporter like domains"/>
    <property type="match status" value="1"/>
</dbReference>
<dbReference type="SUPFAM" id="SSF103473">
    <property type="entry name" value="MFS general substrate transporter"/>
    <property type="match status" value="1"/>
</dbReference>
<feature type="transmembrane region" description="Helical" evidence="9">
    <location>
        <begin position="241"/>
        <end position="261"/>
    </location>
</feature>
<gene>
    <name evidence="11" type="ORF">C8D93_103207</name>
</gene>
<evidence type="ECO:0000256" key="7">
    <source>
        <dbReference type="ARBA" id="ARBA00022989"/>
    </source>
</evidence>
<feature type="transmembrane region" description="Helical" evidence="9">
    <location>
        <begin position="331"/>
        <end position="351"/>
    </location>
</feature>
<dbReference type="PANTHER" id="PTHR23517:SF2">
    <property type="entry name" value="MULTIDRUG RESISTANCE PROTEIN MDTH"/>
    <property type="match status" value="1"/>
</dbReference>
<evidence type="ECO:0000256" key="1">
    <source>
        <dbReference type="ARBA" id="ARBA00003279"/>
    </source>
</evidence>
<evidence type="ECO:0000256" key="6">
    <source>
        <dbReference type="ARBA" id="ARBA00022692"/>
    </source>
</evidence>
<evidence type="ECO:0000256" key="8">
    <source>
        <dbReference type="ARBA" id="ARBA00023136"/>
    </source>
</evidence>
<keyword evidence="5" id="KW-1003">Cell membrane</keyword>
<comment type="subcellular location">
    <subcellularLocation>
        <location evidence="2">Cell membrane</location>
        <topology evidence="2">Multi-pass membrane protein</topology>
    </subcellularLocation>
</comment>
<feature type="transmembrane region" description="Helical" evidence="9">
    <location>
        <begin position="268"/>
        <end position="286"/>
    </location>
</feature>
<evidence type="ECO:0000259" key="10">
    <source>
        <dbReference type="PROSITE" id="PS50850"/>
    </source>
</evidence>
<evidence type="ECO:0000256" key="2">
    <source>
        <dbReference type="ARBA" id="ARBA00004651"/>
    </source>
</evidence>
<evidence type="ECO:0000256" key="9">
    <source>
        <dbReference type="SAM" id="Phobius"/>
    </source>
</evidence>
<name>A0A318EAU0_9GAMM</name>
<keyword evidence="4" id="KW-0813">Transport</keyword>
<feature type="transmembrane region" description="Helical" evidence="9">
    <location>
        <begin position="12"/>
        <end position="34"/>
    </location>
</feature>
<proteinExistence type="inferred from homology"/>
<feature type="transmembrane region" description="Helical" evidence="9">
    <location>
        <begin position="46"/>
        <end position="64"/>
    </location>
</feature>
<protein>
    <submittedName>
        <fullName evidence="11">Putative MFS family arabinose efflux permease</fullName>
    </submittedName>
</protein>
<feature type="transmembrane region" description="Helical" evidence="9">
    <location>
        <begin position="76"/>
        <end position="93"/>
    </location>
</feature>
<dbReference type="PANTHER" id="PTHR23517">
    <property type="entry name" value="RESISTANCE PROTEIN MDTM, PUTATIVE-RELATED-RELATED"/>
    <property type="match status" value="1"/>
</dbReference>
<feature type="domain" description="Major facilitator superfamily (MFS) profile" evidence="10">
    <location>
        <begin position="8"/>
        <end position="384"/>
    </location>
</feature>
<evidence type="ECO:0000256" key="4">
    <source>
        <dbReference type="ARBA" id="ARBA00022448"/>
    </source>
</evidence>
<feature type="transmembrane region" description="Helical" evidence="9">
    <location>
        <begin position="99"/>
        <end position="121"/>
    </location>
</feature>
<feature type="transmembrane region" description="Helical" evidence="9">
    <location>
        <begin position="133"/>
        <end position="157"/>
    </location>
</feature>
<dbReference type="Pfam" id="PF07690">
    <property type="entry name" value="MFS_1"/>
    <property type="match status" value="1"/>
</dbReference>
<feature type="transmembrane region" description="Helical" evidence="9">
    <location>
        <begin position="204"/>
        <end position="229"/>
    </location>
</feature>
<feature type="transmembrane region" description="Helical" evidence="9">
    <location>
        <begin position="292"/>
        <end position="310"/>
    </location>
</feature>
<evidence type="ECO:0000313" key="12">
    <source>
        <dbReference type="Proteomes" id="UP000248330"/>
    </source>
</evidence>
<keyword evidence="7 9" id="KW-1133">Transmembrane helix</keyword>
<evidence type="ECO:0000313" key="11">
    <source>
        <dbReference type="EMBL" id="PXV69633.1"/>
    </source>
</evidence>
<dbReference type="InterPro" id="IPR036259">
    <property type="entry name" value="MFS_trans_sf"/>
</dbReference>
<dbReference type="RefSeq" id="WP_110264556.1">
    <property type="nucleotide sequence ID" value="NZ_CAWNXA010000003.1"/>
</dbReference>
<dbReference type="InterPro" id="IPR011701">
    <property type="entry name" value="MFS"/>
</dbReference>
<keyword evidence="8 9" id="KW-0472">Membrane</keyword>
<dbReference type="GO" id="GO:0005886">
    <property type="term" value="C:plasma membrane"/>
    <property type="evidence" value="ECO:0007669"/>
    <property type="project" value="UniProtKB-SubCell"/>
</dbReference>
<dbReference type="InterPro" id="IPR020846">
    <property type="entry name" value="MFS_dom"/>
</dbReference>
<keyword evidence="6 9" id="KW-0812">Transmembrane</keyword>
<dbReference type="PROSITE" id="PS50850">
    <property type="entry name" value="MFS"/>
    <property type="match status" value="1"/>
</dbReference>
<evidence type="ECO:0000256" key="5">
    <source>
        <dbReference type="ARBA" id="ARBA00022475"/>
    </source>
</evidence>
<organism evidence="11 12">
    <name type="scientific">Sinimarinibacterium flocculans</name>
    <dbReference type="NCBI Taxonomy" id="985250"/>
    <lineage>
        <taxon>Bacteria</taxon>
        <taxon>Pseudomonadati</taxon>
        <taxon>Pseudomonadota</taxon>
        <taxon>Gammaproteobacteria</taxon>
        <taxon>Nevskiales</taxon>
        <taxon>Nevskiaceae</taxon>
        <taxon>Sinimarinibacterium</taxon>
    </lineage>
</organism>
<keyword evidence="12" id="KW-1185">Reference proteome</keyword>
<dbReference type="InterPro" id="IPR005829">
    <property type="entry name" value="Sugar_transporter_CS"/>
</dbReference>
<accession>A0A318EAU0</accession>
<reference evidence="11 12" key="1">
    <citation type="submission" date="2018-04" db="EMBL/GenBank/DDBJ databases">
        <title>Genomic Encyclopedia of Type Strains, Phase IV (KMG-IV): sequencing the most valuable type-strain genomes for metagenomic binning, comparative biology and taxonomic classification.</title>
        <authorList>
            <person name="Goeker M."/>
        </authorList>
    </citation>
    <scope>NUCLEOTIDE SEQUENCE [LARGE SCALE GENOMIC DNA]</scope>
    <source>
        <strain evidence="11 12">DSM 104150</strain>
    </source>
</reference>
<feature type="transmembrane region" description="Helical" evidence="9">
    <location>
        <begin position="163"/>
        <end position="183"/>
    </location>
</feature>
<dbReference type="PROSITE" id="PS00216">
    <property type="entry name" value="SUGAR_TRANSPORT_1"/>
    <property type="match status" value="1"/>
</dbReference>
<dbReference type="AlphaFoldDB" id="A0A318EAU0"/>
<dbReference type="InterPro" id="IPR050171">
    <property type="entry name" value="MFS_Transporters"/>
</dbReference>
<dbReference type="GO" id="GO:0022857">
    <property type="term" value="F:transmembrane transporter activity"/>
    <property type="evidence" value="ECO:0007669"/>
    <property type="project" value="InterPro"/>
</dbReference>
<dbReference type="EMBL" id="QICN01000003">
    <property type="protein sequence ID" value="PXV69633.1"/>
    <property type="molecule type" value="Genomic_DNA"/>
</dbReference>
<dbReference type="OrthoDB" id="9764259at2"/>
<dbReference type="Proteomes" id="UP000248330">
    <property type="component" value="Unassembled WGS sequence"/>
</dbReference>
<sequence length="398" mass="40884">MNALEWRAVFALGALYALRMLGMFMVLPVFALYAGHLPVPAQPWQIGLAIGIYGLTQALLQIPMGMASDRFGRKPVIVAGMLVFAAGSWVAGATDEIGWIIAGRALQGAGAVSAAVAALLADVTRDAVRTMAMAILGAGMGLAFVLALVLGPLVAGWIGVDGIFRLTAVLALMSLPVLLLGVPTPPPQPPQRGSLRAVLADRQLLRLDVGIFLLHACMTAVFTVVPLAIVQTMDMPSAAHWKLYLPVLVLSLVPVFPLIRYAEGASRLKAVFVGMVALLAGALALAALGHGVAAVLVAALLLYFIAFNFLEGALPSMISRLAPVAQKGAALGVYSSAQFLGAFAGGVLGGLGLQYGGIGGALAAAVLLPIIWLAVAAGMGPVNASRPPAARADNGIRI</sequence>
<dbReference type="PRINTS" id="PR01035">
    <property type="entry name" value="TCRTETA"/>
</dbReference>